<evidence type="ECO:0000256" key="8">
    <source>
        <dbReference type="RuleBase" id="RU221113"/>
    </source>
</evidence>
<proteinExistence type="inferred from homology"/>
<accession>A0A7U0N3C8</accession>
<evidence type="ECO:0000256" key="1">
    <source>
        <dbReference type="ARBA" id="ARBA00004377"/>
    </source>
</evidence>
<dbReference type="RefSeq" id="WP_207979597.1">
    <property type="nucleotide sequence ID" value="NZ_CBCPIO010000016.1"/>
</dbReference>
<evidence type="ECO:0000256" key="7">
    <source>
        <dbReference type="ARBA" id="ARBA00023136"/>
    </source>
</evidence>
<feature type="transmembrane region" description="Helical" evidence="8">
    <location>
        <begin position="6"/>
        <end position="24"/>
    </location>
</feature>
<evidence type="ECO:0000313" key="10">
    <source>
        <dbReference type="Proteomes" id="UP000596176"/>
    </source>
</evidence>
<evidence type="ECO:0000256" key="2">
    <source>
        <dbReference type="ARBA" id="ARBA00022475"/>
    </source>
</evidence>
<dbReference type="PRINTS" id="PR00281">
    <property type="entry name" value="HOKGEFTOXIC"/>
</dbReference>
<comment type="similarity">
    <text evidence="8">Belongs to the hok/gef family.</text>
</comment>
<name>A0A7U0N3C8_SERPR</name>
<dbReference type="InterPro" id="IPR000021">
    <property type="entry name" value="Hok/gef_toxin"/>
</dbReference>
<keyword evidence="5 8" id="KW-0812">Transmembrane</keyword>
<protein>
    <submittedName>
        <fullName evidence="9">Hok/Gef family protein</fullName>
    </submittedName>
</protein>
<sequence>MSRKLFLPGFTVSCVTFLVFIWLIRGSVCELTFKQGNTEVAAVLSCNVQR</sequence>
<evidence type="ECO:0000256" key="6">
    <source>
        <dbReference type="ARBA" id="ARBA00022989"/>
    </source>
</evidence>
<evidence type="ECO:0000256" key="4">
    <source>
        <dbReference type="ARBA" id="ARBA00022649"/>
    </source>
</evidence>
<keyword evidence="3" id="KW-0997">Cell inner membrane</keyword>
<comment type="subcellular location">
    <subcellularLocation>
        <location evidence="1 8">Cell inner membrane</location>
        <topology evidence="1 8">Single-pass membrane protein</topology>
    </subcellularLocation>
</comment>
<dbReference type="Pfam" id="PF01848">
    <property type="entry name" value="HOK_GEF"/>
    <property type="match status" value="1"/>
</dbReference>
<dbReference type="Proteomes" id="UP000596176">
    <property type="component" value="Chromosome"/>
</dbReference>
<evidence type="ECO:0000313" key="9">
    <source>
        <dbReference type="EMBL" id="QQX51749.1"/>
    </source>
</evidence>
<keyword evidence="2" id="KW-1003">Cell membrane</keyword>
<dbReference type="EMBL" id="CP068391">
    <property type="protein sequence ID" value="QQX51749.1"/>
    <property type="molecule type" value="Genomic_DNA"/>
</dbReference>
<reference evidence="9 10" key="1">
    <citation type="submission" date="2021-01" db="EMBL/GenBank/DDBJ databases">
        <title>Chromosome sequence of Serratia proteamaculans strain 94 rif-r, isolated from spoiled beef.</title>
        <authorList>
            <person name="Zaytseva Y.V."/>
            <person name="Iablokov S.N."/>
            <person name="Klyukina A."/>
        </authorList>
    </citation>
    <scope>NUCLEOTIDE SEQUENCE [LARGE SCALE GENOMIC DNA]</scope>
    <source>
        <strain evidence="9 10">94 rif-r</strain>
    </source>
</reference>
<dbReference type="GO" id="GO:0005886">
    <property type="term" value="C:plasma membrane"/>
    <property type="evidence" value="ECO:0007669"/>
    <property type="project" value="UniProtKB-SubCell"/>
</dbReference>
<gene>
    <name evidence="9" type="ORF">JKX24_16210</name>
</gene>
<keyword evidence="6 8" id="KW-1133">Transmembrane helix</keyword>
<dbReference type="AlphaFoldDB" id="A0A7U0N3C8"/>
<organism evidence="9 10">
    <name type="scientific">Serratia proteamaculans</name>
    <dbReference type="NCBI Taxonomy" id="28151"/>
    <lineage>
        <taxon>Bacteria</taxon>
        <taxon>Pseudomonadati</taxon>
        <taxon>Pseudomonadota</taxon>
        <taxon>Gammaproteobacteria</taxon>
        <taxon>Enterobacterales</taxon>
        <taxon>Yersiniaceae</taxon>
        <taxon>Serratia</taxon>
    </lineage>
</organism>
<evidence type="ECO:0000256" key="3">
    <source>
        <dbReference type="ARBA" id="ARBA00022519"/>
    </source>
</evidence>
<evidence type="ECO:0000256" key="5">
    <source>
        <dbReference type="ARBA" id="ARBA00022692"/>
    </source>
</evidence>
<keyword evidence="4" id="KW-1277">Toxin-antitoxin system</keyword>
<keyword evidence="7 8" id="KW-0472">Membrane</keyword>